<feature type="compositionally biased region" description="Basic residues" evidence="1">
    <location>
        <begin position="1"/>
        <end position="10"/>
    </location>
</feature>
<accession>A0AAV7MCU1</accession>
<dbReference type="AlphaFoldDB" id="A0AAV7MCU1"/>
<evidence type="ECO:0000313" key="3">
    <source>
        <dbReference type="Proteomes" id="UP001066276"/>
    </source>
</evidence>
<feature type="region of interest" description="Disordered" evidence="1">
    <location>
        <begin position="1"/>
        <end position="22"/>
    </location>
</feature>
<proteinExistence type="predicted"/>
<organism evidence="2 3">
    <name type="scientific">Pleurodeles waltl</name>
    <name type="common">Iberian ribbed newt</name>
    <dbReference type="NCBI Taxonomy" id="8319"/>
    <lineage>
        <taxon>Eukaryota</taxon>
        <taxon>Metazoa</taxon>
        <taxon>Chordata</taxon>
        <taxon>Craniata</taxon>
        <taxon>Vertebrata</taxon>
        <taxon>Euteleostomi</taxon>
        <taxon>Amphibia</taxon>
        <taxon>Batrachia</taxon>
        <taxon>Caudata</taxon>
        <taxon>Salamandroidea</taxon>
        <taxon>Salamandridae</taxon>
        <taxon>Pleurodelinae</taxon>
        <taxon>Pleurodeles</taxon>
    </lineage>
</organism>
<comment type="caution">
    <text evidence="2">The sequence shown here is derived from an EMBL/GenBank/DDBJ whole genome shotgun (WGS) entry which is preliminary data.</text>
</comment>
<sequence>MGSPTPRRKQNPIDMGQGRLPTPAQMNMNQYTVTTPAADNKAGVAGSLIASSSQELDLTAILKMAIEPLACLLGCDPLISGWRWGTDLQDRVSLYAVDIHLFLGKPQRSRPRCPELLALYGEASALRLNLEKSLLVEVWGDVGGCVWCTDILVRRNAFKYLGIYLSPVPDLAWQLNFQPLCRALNRDHGHWRSLLLNILG</sequence>
<gene>
    <name evidence="2" type="ORF">NDU88_003056</name>
</gene>
<dbReference type="EMBL" id="JANPWB010000014">
    <property type="protein sequence ID" value="KAJ1097940.1"/>
    <property type="molecule type" value="Genomic_DNA"/>
</dbReference>
<evidence type="ECO:0000313" key="2">
    <source>
        <dbReference type="EMBL" id="KAJ1097940.1"/>
    </source>
</evidence>
<protein>
    <submittedName>
        <fullName evidence="2">Uncharacterized protein</fullName>
    </submittedName>
</protein>
<dbReference type="Proteomes" id="UP001066276">
    <property type="component" value="Chromosome 10"/>
</dbReference>
<evidence type="ECO:0000256" key="1">
    <source>
        <dbReference type="SAM" id="MobiDB-lite"/>
    </source>
</evidence>
<name>A0AAV7MCU1_PLEWA</name>
<keyword evidence="3" id="KW-1185">Reference proteome</keyword>
<reference evidence="2" key="1">
    <citation type="journal article" date="2022" name="bioRxiv">
        <title>Sequencing and chromosome-scale assembly of the giantPleurodeles waltlgenome.</title>
        <authorList>
            <person name="Brown T."/>
            <person name="Elewa A."/>
            <person name="Iarovenko S."/>
            <person name="Subramanian E."/>
            <person name="Araus A.J."/>
            <person name="Petzold A."/>
            <person name="Susuki M."/>
            <person name="Suzuki K.-i.T."/>
            <person name="Hayashi T."/>
            <person name="Toyoda A."/>
            <person name="Oliveira C."/>
            <person name="Osipova E."/>
            <person name="Leigh N.D."/>
            <person name="Simon A."/>
            <person name="Yun M.H."/>
        </authorList>
    </citation>
    <scope>NUCLEOTIDE SEQUENCE</scope>
    <source>
        <strain evidence="2">20211129_DDA</strain>
        <tissue evidence="2">Liver</tissue>
    </source>
</reference>